<dbReference type="Gene3D" id="2.60.120.1380">
    <property type="entry name" value="C-terminal carbohydrate-binding module"/>
    <property type="match status" value="1"/>
</dbReference>
<feature type="active site" evidence="12">
    <location>
        <position position="193"/>
    </location>
</feature>
<evidence type="ECO:0000256" key="6">
    <source>
        <dbReference type="ARBA" id="ARBA00022729"/>
    </source>
</evidence>
<feature type="chain" id="PRO_5006029777" description="Alginate biosynthesis protein AlgX" evidence="14">
    <location>
        <begin position="47"/>
        <end position="498"/>
    </location>
</feature>
<evidence type="ECO:0000256" key="5">
    <source>
        <dbReference type="ARBA" id="ARBA00022679"/>
    </source>
</evidence>
<evidence type="ECO:0000256" key="12">
    <source>
        <dbReference type="PIRSR" id="PIRSR638639-50"/>
    </source>
</evidence>
<dbReference type="Proteomes" id="UP000050297">
    <property type="component" value="Unassembled WGS sequence"/>
</dbReference>
<keyword evidence="9 13" id="KW-1015">Disulfide bond</keyword>
<evidence type="ECO:0000313" key="18">
    <source>
        <dbReference type="Proteomes" id="UP000050297"/>
    </source>
</evidence>
<evidence type="ECO:0000256" key="10">
    <source>
        <dbReference type="ARBA" id="ARBA00023315"/>
    </source>
</evidence>
<dbReference type="GO" id="GO:0016746">
    <property type="term" value="F:acyltransferase activity"/>
    <property type="evidence" value="ECO:0007669"/>
    <property type="project" value="UniProtKB-KW"/>
</dbReference>
<dbReference type="GO" id="GO:0042121">
    <property type="term" value="P:alginic acid biosynthetic process"/>
    <property type="evidence" value="ECO:0007669"/>
    <property type="project" value="UniProtKB-UniPathway"/>
</dbReference>
<evidence type="ECO:0000256" key="4">
    <source>
        <dbReference type="ARBA" id="ARBA00013937"/>
    </source>
</evidence>
<gene>
    <name evidence="17" type="ORF">ALO91_05647</name>
</gene>
<dbReference type="Pfam" id="PF16824">
    <property type="entry name" value="CBM_26"/>
    <property type="match status" value="1"/>
</dbReference>
<accession>A0A0N8QGC2</accession>
<keyword evidence="7" id="KW-0574">Periplasm</keyword>
<comment type="subcellular location">
    <subcellularLocation>
        <location evidence="1">Periplasm</location>
    </subcellularLocation>
</comment>
<evidence type="ECO:0000256" key="11">
    <source>
        <dbReference type="ARBA" id="ARBA00032384"/>
    </source>
</evidence>
<dbReference type="InterPro" id="IPR038639">
    <property type="entry name" value="AlgX_C_sf"/>
</dbReference>
<sequence>MDRPRRKPDRAAGMRKGIVMHAHLIKLLSLSSLTAALMAAAGVARADDSQAPTFKAEPCCSLCPAAHDAKNYTTRYQQNFTTLVQAQGDWLFRTQEDLRTEFDTTPAGYRRMKELHDAFKSKGVELVVVYQPTRGLVDRNKLFPAERDKFDYDKALKNYQAMLGRFSKMGYWVPDLSPLTNEQQAHDFYFRGDQHWTPYGAQRTAKIVAETVKKVPGYSDIPKREFESHISGRMGKTGTLHNMAGQLCGTSYAIQYMDQFTTEPKGEAGDGDLFGDSGNPEITLVGTSHSGKNYNFAGFLQEYMGADVLNVAFPGGGLEGSMLQYLGSEDFQKRPPKILIWEFSPLYRLDQETIYRQMMSLLDNGCEGKPAVMSASTTLKPGTNEVLVNGKNGIKDIRNGSNQIDIKFDDTSVKVLQARLWYMNGRHEDLKIEKPETSDTDGRFAFELREDEDWANQQLLALEIQGPEAGTAPQKVEAKVCKRNVFPSAATHTAQAGL</sequence>
<dbReference type="InterPro" id="IPR034655">
    <property type="entry name" value="AlgX_N"/>
</dbReference>
<feature type="disulfide bond" evidence="13">
    <location>
        <begin position="366"/>
        <end position="481"/>
    </location>
</feature>
<protein>
    <recommendedName>
        <fullName evidence="4">Alginate biosynthesis protein AlgX</fullName>
    </recommendedName>
    <alternativeName>
        <fullName evidence="11">Probable alginate O-acetyltransferase AlgX</fullName>
    </alternativeName>
</protein>
<comment type="pathway">
    <text evidence="2">Glycan biosynthesis; alginate biosynthesis.</text>
</comment>
<comment type="similarity">
    <text evidence="3">Belongs to the AlgX family.</text>
</comment>
<dbReference type="CDD" id="cd14441">
    <property type="entry name" value="AlgX_N"/>
    <property type="match status" value="1"/>
</dbReference>
<dbReference type="AlphaFoldDB" id="A0A0N8QGC2"/>
<dbReference type="CDD" id="cd14487">
    <property type="entry name" value="AlgX_C"/>
    <property type="match status" value="1"/>
</dbReference>
<evidence type="ECO:0000256" key="13">
    <source>
        <dbReference type="PIRSR" id="PIRSR638639-51"/>
    </source>
</evidence>
<feature type="signal peptide" evidence="14">
    <location>
        <begin position="1"/>
        <end position="46"/>
    </location>
</feature>
<keyword evidence="10" id="KW-0012">Acyltransferase</keyword>
<dbReference type="GO" id="GO:0042597">
    <property type="term" value="C:periplasmic space"/>
    <property type="evidence" value="ECO:0007669"/>
    <property type="project" value="UniProtKB-SubCell"/>
</dbReference>
<keyword evidence="6 14" id="KW-0732">Signal</keyword>
<dbReference type="PATRIC" id="fig|199198.5.peg.5399"/>
<feature type="active site" description="Proton acceptor" evidence="12">
    <location>
        <position position="195"/>
    </location>
</feature>
<dbReference type="Pfam" id="PF16822">
    <property type="entry name" value="ALGX"/>
    <property type="match status" value="1"/>
</dbReference>
<comment type="caution">
    <text evidence="17">The sequence shown here is derived from an EMBL/GenBank/DDBJ whole genome shotgun (WGS) entry which is preliminary data.</text>
</comment>
<dbReference type="UniPathway" id="UPA00286"/>
<name>A0A0N8QGC2_PSESX</name>
<evidence type="ECO:0000256" key="2">
    <source>
        <dbReference type="ARBA" id="ARBA00005182"/>
    </source>
</evidence>
<evidence type="ECO:0000256" key="9">
    <source>
        <dbReference type="ARBA" id="ARBA00023157"/>
    </source>
</evidence>
<evidence type="ECO:0000256" key="8">
    <source>
        <dbReference type="ARBA" id="ARBA00022841"/>
    </source>
</evidence>
<reference evidence="17 18" key="1">
    <citation type="submission" date="2015-09" db="EMBL/GenBank/DDBJ databases">
        <title>Genome announcement of multiple Pseudomonas syringae strains.</title>
        <authorList>
            <person name="Thakur S."/>
            <person name="Wang P.W."/>
            <person name="Gong Y."/>
            <person name="Weir B.S."/>
            <person name="Guttman D.S."/>
        </authorList>
    </citation>
    <scope>NUCLEOTIDE SEQUENCE [LARGE SCALE GENOMIC DNA]</scope>
    <source>
        <strain evidence="17 18">ICMP2802</strain>
    </source>
</reference>
<evidence type="ECO:0000259" key="15">
    <source>
        <dbReference type="Pfam" id="PF16822"/>
    </source>
</evidence>
<evidence type="ECO:0000256" key="7">
    <source>
        <dbReference type="ARBA" id="ARBA00022764"/>
    </source>
</evidence>
<feature type="domain" description="Alginate biosynthesis protein AlgX C-terminal carbohydrate-binding module" evidence="16">
    <location>
        <begin position="365"/>
        <end position="489"/>
    </location>
</feature>
<proteinExistence type="inferred from homology"/>
<dbReference type="InterPro" id="IPR031811">
    <property type="entry name" value="ALGX/ALGJ_SGNH-like"/>
</dbReference>
<dbReference type="EMBL" id="LJPM01000015">
    <property type="protein sequence ID" value="KPW27582.1"/>
    <property type="molecule type" value="Genomic_DNA"/>
</dbReference>
<feature type="disulfide bond" evidence="13">
    <location>
        <begin position="63"/>
        <end position="248"/>
    </location>
</feature>
<organism evidence="17 18">
    <name type="scientific">Pseudomonas syringae pv. aceris</name>
    <dbReference type="NCBI Taxonomy" id="199198"/>
    <lineage>
        <taxon>Bacteria</taxon>
        <taxon>Pseudomonadati</taxon>
        <taxon>Pseudomonadota</taxon>
        <taxon>Gammaproteobacteria</taxon>
        <taxon>Pseudomonadales</taxon>
        <taxon>Pseudomonadaceae</taxon>
        <taxon>Pseudomonas</taxon>
        <taxon>Pseudomonas syringae</taxon>
    </lineage>
</organism>
<evidence type="ECO:0000259" key="16">
    <source>
        <dbReference type="Pfam" id="PF16824"/>
    </source>
</evidence>
<evidence type="ECO:0000256" key="1">
    <source>
        <dbReference type="ARBA" id="ARBA00004418"/>
    </source>
</evidence>
<evidence type="ECO:0000256" key="14">
    <source>
        <dbReference type="SAM" id="SignalP"/>
    </source>
</evidence>
<feature type="active site" description="Nucleophile" evidence="12">
    <location>
        <position position="288"/>
    </location>
</feature>
<evidence type="ECO:0000256" key="3">
    <source>
        <dbReference type="ARBA" id="ARBA00006553"/>
    </source>
</evidence>
<dbReference type="InterPro" id="IPR031798">
    <property type="entry name" value="AlgX_C"/>
</dbReference>
<evidence type="ECO:0000313" key="17">
    <source>
        <dbReference type="EMBL" id="KPW27582.1"/>
    </source>
</evidence>
<keyword evidence="8" id="KW-0016">Alginate biosynthesis</keyword>
<feature type="domain" description="AlgX/AlgJ SGNH hydrolase-like" evidence="15">
    <location>
        <begin position="84"/>
        <end position="344"/>
    </location>
</feature>
<keyword evidence="5" id="KW-0808">Transferase</keyword>